<dbReference type="EMBL" id="OZ075117">
    <property type="protein sequence ID" value="CAL5077825.1"/>
    <property type="molecule type" value="Genomic_DNA"/>
</dbReference>
<keyword evidence="3" id="KW-1185">Reference proteome</keyword>
<proteinExistence type="predicted"/>
<evidence type="ECO:0008006" key="4">
    <source>
        <dbReference type="Google" id="ProtNLM"/>
    </source>
</evidence>
<feature type="signal peptide" evidence="1">
    <location>
        <begin position="1"/>
        <end position="23"/>
    </location>
</feature>
<dbReference type="InterPro" id="IPR055312">
    <property type="entry name" value="FBL15-like"/>
</dbReference>
<evidence type="ECO:0000313" key="2">
    <source>
        <dbReference type="EMBL" id="CAL5077825.1"/>
    </source>
</evidence>
<feature type="chain" id="PRO_5044825967" description="FBD domain-containing protein" evidence="1">
    <location>
        <begin position="24"/>
        <end position="261"/>
    </location>
</feature>
<gene>
    <name evidence="2" type="ORF">URODEC1_LOCUS106831</name>
</gene>
<evidence type="ECO:0000256" key="1">
    <source>
        <dbReference type="SAM" id="SignalP"/>
    </source>
</evidence>
<accession>A0ABC9FLC1</accession>
<protein>
    <recommendedName>
        <fullName evidence="4">FBD domain-containing protein</fullName>
    </recommendedName>
</protein>
<keyword evidence="1" id="KW-0732">Signal</keyword>
<dbReference type="AlphaFoldDB" id="A0ABC9FLC1"/>
<dbReference type="Proteomes" id="UP001497457">
    <property type="component" value="Chromosome 7b"/>
</dbReference>
<dbReference type="PANTHER" id="PTHR34709:SF80">
    <property type="entry name" value="F-BOX DOMAIN-CONTAINING PROTEIN"/>
    <property type="match status" value="1"/>
</dbReference>
<name>A0ABC9FLC1_9POAL</name>
<evidence type="ECO:0000313" key="3">
    <source>
        <dbReference type="Proteomes" id="UP001497457"/>
    </source>
</evidence>
<sequence length="261" mass="29904">MVRGLQQLTIAAALLEKLCVVCCFFYEQAQHPVISISVPQLKVLKWADVYDPRSMHLGKMEHLRSLCTFYLVYGPESFAQNHTCLMLMSRFKVVECLSLALAYIPGINNHQYLMEDMTMLPDTSFLHLILNAKGHSFGACSFHVLRLCPGIKRLMMDLSGHFFLEAQDECPQDCICGQPSNWKTDELMLNGLHEVEIQAFRGSEHELVFVKRLLTWATALKRMTVSFNRSVSESMSMELCQVFRNFCKPEIRMEFCVSEDG</sequence>
<dbReference type="PANTHER" id="PTHR34709">
    <property type="entry name" value="OS10G0396666 PROTEIN"/>
    <property type="match status" value="1"/>
</dbReference>
<reference evidence="2 3" key="2">
    <citation type="submission" date="2024-10" db="EMBL/GenBank/DDBJ databases">
        <authorList>
            <person name="Ryan C."/>
        </authorList>
    </citation>
    <scope>NUCLEOTIDE SEQUENCE [LARGE SCALE GENOMIC DNA]</scope>
</reference>
<organism evidence="2 3">
    <name type="scientific">Urochloa decumbens</name>
    <dbReference type="NCBI Taxonomy" id="240449"/>
    <lineage>
        <taxon>Eukaryota</taxon>
        <taxon>Viridiplantae</taxon>
        <taxon>Streptophyta</taxon>
        <taxon>Embryophyta</taxon>
        <taxon>Tracheophyta</taxon>
        <taxon>Spermatophyta</taxon>
        <taxon>Magnoliopsida</taxon>
        <taxon>Liliopsida</taxon>
        <taxon>Poales</taxon>
        <taxon>Poaceae</taxon>
        <taxon>PACMAD clade</taxon>
        <taxon>Panicoideae</taxon>
        <taxon>Panicodae</taxon>
        <taxon>Paniceae</taxon>
        <taxon>Melinidinae</taxon>
        <taxon>Urochloa</taxon>
    </lineage>
</organism>
<reference evidence="3" key="1">
    <citation type="submission" date="2024-06" db="EMBL/GenBank/DDBJ databases">
        <authorList>
            <person name="Ryan C."/>
        </authorList>
    </citation>
    <scope>NUCLEOTIDE SEQUENCE [LARGE SCALE GENOMIC DNA]</scope>
</reference>